<feature type="region of interest" description="Disordered" evidence="4">
    <location>
        <begin position="647"/>
        <end position="780"/>
    </location>
</feature>
<name>A0AAV1IBJ1_9CHLO</name>
<dbReference type="InterPro" id="IPR036770">
    <property type="entry name" value="Ankyrin_rpt-contain_sf"/>
</dbReference>
<dbReference type="InterPro" id="IPR011989">
    <property type="entry name" value="ARM-like"/>
</dbReference>
<protein>
    <submittedName>
        <fullName evidence="5">Uncharacterized protein</fullName>
    </submittedName>
</protein>
<dbReference type="EMBL" id="CAUYUE010000010">
    <property type="protein sequence ID" value="CAK0784072.1"/>
    <property type="molecule type" value="Genomic_DNA"/>
</dbReference>
<dbReference type="Gene3D" id="1.25.10.10">
    <property type="entry name" value="Leucine-rich Repeat Variant"/>
    <property type="match status" value="1"/>
</dbReference>
<feature type="compositionally biased region" description="Polar residues" evidence="4">
    <location>
        <begin position="653"/>
        <end position="669"/>
    </location>
</feature>
<gene>
    <name evidence="5" type="ORF">CVIRNUC_007275</name>
</gene>
<reference evidence="5 6" key="1">
    <citation type="submission" date="2023-10" db="EMBL/GenBank/DDBJ databases">
        <authorList>
            <person name="Maclean D."/>
            <person name="Macfadyen A."/>
        </authorList>
    </citation>
    <scope>NUCLEOTIDE SEQUENCE [LARGE SCALE GENOMIC DNA]</scope>
</reference>
<dbReference type="InterPro" id="IPR016024">
    <property type="entry name" value="ARM-type_fold"/>
</dbReference>
<accession>A0AAV1IBJ1</accession>
<feature type="compositionally biased region" description="Pro residues" evidence="4">
    <location>
        <begin position="756"/>
        <end position="769"/>
    </location>
</feature>
<dbReference type="InterPro" id="IPR002110">
    <property type="entry name" value="Ankyrin_rpt"/>
</dbReference>
<dbReference type="PANTHER" id="PTHR24173">
    <property type="entry name" value="ANKYRIN REPEAT CONTAINING"/>
    <property type="match status" value="1"/>
</dbReference>
<evidence type="ECO:0000313" key="5">
    <source>
        <dbReference type="EMBL" id="CAK0784072.1"/>
    </source>
</evidence>
<feature type="region of interest" description="Disordered" evidence="4">
    <location>
        <begin position="836"/>
        <end position="877"/>
    </location>
</feature>
<keyword evidence="2 3" id="KW-0040">ANK repeat</keyword>
<evidence type="ECO:0000256" key="3">
    <source>
        <dbReference type="PROSITE-ProRule" id="PRU00023"/>
    </source>
</evidence>
<dbReference type="SUPFAM" id="SSF48371">
    <property type="entry name" value="ARM repeat"/>
    <property type="match status" value="1"/>
</dbReference>
<dbReference type="SMART" id="SM00248">
    <property type="entry name" value="ANK"/>
    <property type="match status" value="2"/>
</dbReference>
<dbReference type="Pfam" id="PF12796">
    <property type="entry name" value="Ank_2"/>
    <property type="match status" value="1"/>
</dbReference>
<evidence type="ECO:0000256" key="4">
    <source>
        <dbReference type="SAM" id="MobiDB-lite"/>
    </source>
</evidence>
<dbReference type="PANTHER" id="PTHR24173:SF74">
    <property type="entry name" value="ANKYRIN REPEAT DOMAIN-CONTAINING PROTEIN 16"/>
    <property type="match status" value="1"/>
</dbReference>
<dbReference type="SUPFAM" id="SSF48403">
    <property type="entry name" value="Ankyrin repeat"/>
    <property type="match status" value="1"/>
</dbReference>
<dbReference type="PROSITE" id="PS50088">
    <property type="entry name" value="ANK_REPEAT"/>
    <property type="match status" value="1"/>
</dbReference>
<keyword evidence="1" id="KW-0677">Repeat</keyword>
<evidence type="ECO:0000313" key="6">
    <source>
        <dbReference type="Proteomes" id="UP001314263"/>
    </source>
</evidence>
<dbReference type="AlphaFoldDB" id="A0AAV1IBJ1"/>
<keyword evidence="6" id="KW-1185">Reference proteome</keyword>
<evidence type="ECO:0000256" key="2">
    <source>
        <dbReference type="ARBA" id="ARBA00023043"/>
    </source>
</evidence>
<proteinExistence type="predicted"/>
<sequence length="1072" mass="113368">MTTEPGARLSHHGYPLSVGGHSSRAAAFVRSSSRFTDGAAAAGVRALHQRIHLSPSAVHDFLQAGGISAAVTILSSQLLHTDLQDAAVALLQAVLLKLSGDASAAFLQAKGMQAALRLFEKSARMREGVLAPDGGRAARAAAALLEAVLEAAPQAASEAFCDEGGFLTVRCCVACAHSAEPQGLQVAEAALCVLSTLLLKTKMRADTKRMLCHAVVASQLHQALLVFLRTSPRSSGACKAVESLAAVADSNMSHTGALAKNGCVDSLLSVLAHANAGSRAVRTAAVLLQYLVQHQSIVRVSIVAKEGIPCLVRVLGSVEDLDTSAADALSSTLSALLPSCDSLGGMVGKRACHWAAFFGSAEALQELLDRRPNLEAKDLCGNTALHLAAAAGHLTCVELLLARGADALSRNFAGQQPHKLAPPASPVWGQLLANLEWRACLEEPRMCHFLPAELSGRVATEQEWQGPAKCIFLPLSGKLRLESSDAQQQTPPSAKNWIRRTLSGGLPVPKSLLGEHPDPSGCLICEFVVPAQTQIDEIDSYTLGLMLRDFEAGEGMVKLPCPIEKLLIRVEAPSEHSAAHLASALQLLLSHHYPVDDQVCSSSEQQCIKQAWSKAVHHTGCESVADQRVHRDDGCGRVSQMATAAGSLGSRLDTGNQSVHVSQRCNSVNDQEEGSSDEEEQQEPSWPGAAKHQEQQVVERMQHMSTSVAAKAPHARGAEEDARLPMQGPPEARKPESSTCGTGLCPDAKCMRRMGPIPPPPPPPPPTPDTPRKSHNPQATAAAMHAADTIRQQRGALAKNVVYAPHEASVATKVRELEKHIGVVRTHSGNYEATYEATELRHSQPSSTRSSEELQCAPEEGTANRDAERQQSQSGPTAIAEAVALASASISGSNPIEMNHEQAGQHEVQLCAEQPATARTRAVLQLAEAVQSTSGKLADKHVVQADATLTKLRAAKLSSGCQDASGEVACGDAENGSAPFRSDHAAPAVLNTASTGLQPPPQAAPHKPFAYGLKGRVPSRKTGRNATTKYGMILPMAADPRFGTPQHLAEAAWVHAKLGQKPQDWNVDPRFA</sequence>
<organism evidence="5 6">
    <name type="scientific">Coccomyxa viridis</name>
    <dbReference type="NCBI Taxonomy" id="1274662"/>
    <lineage>
        <taxon>Eukaryota</taxon>
        <taxon>Viridiplantae</taxon>
        <taxon>Chlorophyta</taxon>
        <taxon>core chlorophytes</taxon>
        <taxon>Trebouxiophyceae</taxon>
        <taxon>Trebouxiophyceae incertae sedis</taxon>
        <taxon>Coccomyxaceae</taxon>
        <taxon>Coccomyxa</taxon>
    </lineage>
</organism>
<dbReference type="Gene3D" id="1.25.40.20">
    <property type="entry name" value="Ankyrin repeat-containing domain"/>
    <property type="match status" value="1"/>
</dbReference>
<evidence type="ECO:0000256" key="1">
    <source>
        <dbReference type="ARBA" id="ARBA00022737"/>
    </source>
</evidence>
<dbReference type="PROSITE" id="PS50297">
    <property type="entry name" value="ANK_REP_REGION"/>
    <property type="match status" value="1"/>
</dbReference>
<dbReference type="Proteomes" id="UP001314263">
    <property type="component" value="Unassembled WGS sequence"/>
</dbReference>
<feature type="repeat" description="ANK" evidence="3">
    <location>
        <begin position="380"/>
        <end position="412"/>
    </location>
</feature>
<comment type="caution">
    <text evidence="5">The sequence shown here is derived from an EMBL/GenBank/DDBJ whole genome shotgun (WGS) entry which is preliminary data.</text>
</comment>
<feature type="compositionally biased region" description="Acidic residues" evidence="4">
    <location>
        <begin position="670"/>
        <end position="682"/>
    </location>
</feature>